<keyword evidence="1" id="KW-0472">Membrane</keyword>
<dbReference type="KEGG" id="hch:HCH_02035"/>
<dbReference type="AlphaFoldDB" id="Q2SKF6"/>
<dbReference type="EMBL" id="CP000155">
    <property type="protein sequence ID" value="ABC28868.1"/>
    <property type="molecule type" value="Genomic_DNA"/>
</dbReference>
<dbReference type="Proteomes" id="UP000000238">
    <property type="component" value="Chromosome"/>
</dbReference>
<feature type="transmembrane region" description="Helical" evidence="1">
    <location>
        <begin position="69"/>
        <end position="101"/>
    </location>
</feature>
<proteinExistence type="predicted"/>
<evidence type="ECO:0000313" key="3">
    <source>
        <dbReference type="Proteomes" id="UP000000238"/>
    </source>
</evidence>
<dbReference type="RefSeq" id="WP_011395939.1">
    <property type="nucleotide sequence ID" value="NC_007645.1"/>
</dbReference>
<gene>
    <name evidence="2" type="ordered locus">HCH_02035</name>
</gene>
<dbReference type="STRING" id="349521.HCH_02035"/>
<organism evidence="2 3">
    <name type="scientific">Hahella chejuensis (strain KCTC 2396)</name>
    <dbReference type="NCBI Taxonomy" id="349521"/>
    <lineage>
        <taxon>Bacteria</taxon>
        <taxon>Pseudomonadati</taxon>
        <taxon>Pseudomonadota</taxon>
        <taxon>Gammaproteobacteria</taxon>
        <taxon>Oceanospirillales</taxon>
        <taxon>Hahellaceae</taxon>
        <taxon>Hahella</taxon>
    </lineage>
</organism>
<keyword evidence="1" id="KW-0812">Transmembrane</keyword>
<sequence>MDTYILIALIAVCAFLPRYLPWVAWAGKPLPPKVENILRMTPAAVIAALVAPAVVFVEKEVSMSLLTHPYFLASVATFALMLFTKRLILSSSLGVAVFVLLKML</sequence>
<evidence type="ECO:0000313" key="2">
    <source>
        <dbReference type="EMBL" id="ABC28868.1"/>
    </source>
</evidence>
<feature type="transmembrane region" description="Helical" evidence="1">
    <location>
        <begin position="36"/>
        <end position="57"/>
    </location>
</feature>
<dbReference type="Pfam" id="PF05437">
    <property type="entry name" value="AzlD"/>
    <property type="match status" value="1"/>
</dbReference>
<dbReference type="HOGENOM" id="CLU_157896_0_1_6"/>
<keyword evidence="1" id="KW-1133">Transmembrane helix</keyword>
<keyword evidence="3" id="KW-1185">Reference proteome</keyword>
<dbReference type="OrthoDB" id="515103at2"/>
<reference evidence="2 3" key="1">
    <citation type="journal article" date="2005" name="Nucleic Acids Res.">
        <title>Genomic blueprint of Hahella chejuensis, a marine microbe producing an algicidal agent.</title>
        <authorList>
            <person name="Jeong H."/>
            <person name="Yim J.H."/>
            <person name="Lee C."/>
            <person name="Choi S.-H."/>
            <person name="Park Y.K."/>
            <person name="Yoon S.H."/>
            <person name="Hur C.-G."/>
            <person name="Kang H.-Y."/>
            <person name="Kim D."/>
            <person name="Lee H.H."/>
            <person name="Park K.H."/>
            <person name="Park S.-H."/>
            <person name="Park H.-S."/>
            <person name="Lee H.K."/>
            <person name="Oh T.K."/>
            <person name="Kim J.F."/>
        </authorList>
    </citation>
    <scope>NUCLEOTIDE SEQUENCE [LARGE SCALE GENOMIC DNA]</scope>
    <source>
        <strain evidence="2 3">KCTC 2396</strain>
    </source>
</reference>
<dbReference type="InterPro" id="IPR008407">
    <property type="entry name" value="Brnchd-chn_aa_trnsp_AzlD"/>
</dbReference>
<dbReference type="eggNOG" id="COG4392">
    <property type="taxonomic scope" value="Bacteria"/>
</dbReference>
<protein>
    <submittedName>
        <fullName evidence="2">Predicted membrane protein</fullName>
    </submittedName>
</protein>
<accession>Q2SKF6</accession>
<name>Q2SKF6_HAHCH</name>
<evidence type="ECO:0000256" key="1">
    <source>
        <dbReference type="SAM" id="Phobius"/>
    </source>
</evidence>